<dbReference type="PROSITE" id="PS50943">
    <property type="entry name" value="HTH_CROC1"/>
    <property type="match status" value="1"/>
</dbReference>
<protein>
    <submittedName>
        <fullName evidence="2">XRE family transcriptional regulator</fullName>
    </submittedName>
</protein>
<reference evidence="2 3" key="1">
    <citation type="journal article" date="2019" name="Int. J. Syst. Evol. Microbiol.">
        <title>Clostridium fermenticellae sp. nov., isolated from the mud in a fermentation cellar for the production of the Chinese liquor, baijiu.</title>
        <authorList>
            <person name="Xu P.X."/>
            <person name="Chai L.J."/>
            <person name="Qiu T."/>
            <person name="Zhang X.J."/>
            <person name="Lu Z.M."/>
            <person name="Xiao C."/>
            <person name="Wang S.T."/>
            <person name="Shen C.H."/>
            <person name="Shi J.S."/>
            <person name="Xu Z.H."/>
        </authorList>
    </citation>
    <scope>NUCLEOTIDE SEQUENCE [LARGE SCALE GENOMIC DNA]</scope>
    <source>
        <strain evidence="2 3">JN500901</strain>
    </source>
</reference>
<evidence type="ECO:0000259" key="1">
    <source>
        <dbReference type="PROSITE" id="PS50943"/>
    </source>
</evidence>
<name>A0A386H1R9_9CLOT</name>
<dbReference type="Proteomes" id="UP000266301">
    <property type="component" value="Chromosome"/>
</dbReference>
<evidence type="ECO:0000313" key="3">
    <source>
        <dbReference type="Proteomes" id="UP000266301"/>
    </source>
</evidence>
<organism evidence="2 3">
    <name type="scientific">Clostridium fermenticellae</name>
    <dbReference type="NCBI Taxonomy" id="2068654"/>
    <lineage>
        <taxon>Bacteria</taxon>
        <taxon>Bacillati</taxon>
        <taxon>Bacillota</taxon>
        <taxon>Clostridia</taxon>
        <taxon>Eubacteriales</taxon>
        <taxon>Clostridiaceae</taxon>
        <taxon>Clostridium</taxon>
    </lineage>
</organism>
<sequence length="135" mass="15806">MINILEKYTEKQLRSYIYDNRYKIGANLLQFIKDNGYTKSSLSKLTGISRPTIDKLIKGEIDNNTNLKKHVDKIITTFNIKLEELVDYKHTESDNNREVVASNNAPEEYELSDKAKRMFGFLDDIIDLYEVYSDR</sequence>
<dbReference type="RefSeq" id="WP_119970429.1">
    <property type="nucleotide sequence ID" value="NZ_CP032416.1"/>
</dbReference>
<dbReference type="InterPro" id="IPR001387">
    <property type="entry name" value="Cro/C1-type_HTH"/>
</dbReference>
<dbReference type="AlphaFoldDB" id="A0A386H1R9"/>
<dbReference type="OrthoDB" id="1048983at2"/>
<keyword evidence="3" id="KW-1185">Reference proteome</keyword>
<proteinExistence type="predicted"/>
<dbReference type="GO" id="GO:0003677">
    <property type="term" value="F:DNA binding"/>
    <property type="evidence" value="ECO:0007669"/>
    <property type="project" value="InterPro"/>
</dbReference>
<accession>A0A386H1R9</accession>
<dbReference type="InterPro" id="IPR010982">
    <property type="entry name" value="Lambda_DNA-bd_dom_sf"/>
</dbReference>
<dbReference type="EMBL" id="CP032416">
    <property type="protein sequence ID" value="AYD39639.1"/>
    <property type="molecule type" value="Genomic_DNA"/>
</dbReference>
<dbReference type="Pfam" id="PF13443">
    <property type="entry name" value="HTH_26"/>
    <property type="match status" value="1"/>
</dbReference>
<feature type="domain" description="HTH cro/C1-type" evidence="1">
    <location>
        <begin position="28"/>
        <end position="85"/>
    </location>
</feature>
<dbReference type="Gene3D" id="1.10.260.40">
    <property type="entry name" value="lambda repressor-like DNA-binding domains"/>
    <property type="match status" value="1"/>
</dbReference>
<dbReference type="KEGG" id="cfer:D4Z93_03525"/>
<evidence type="ECO:0000313" key="2">
    <source>
        <dbReference type="EMBL" id="AYD39639.1"/>
    </source>
</evidence>
<gene>
    <name evidence="2" type="ORF">D4Z93_03525</name>
</gene>
<dbReference type="SUPFAM" id="SSF47413">
    <property type="entry name" value="lambda repressor-like DNA-binding domains"/>
    <property type="match status" value="1"/>
</dbReference>